<proteinExistence type="predicted"/>
<geneLocation type="plasmid" evidence="1 2">
    <name>unnamed3</name>
</geneLocation>
<accession>A0AAX3EQ08</accession>
<reference evidence="1" key="1">
    <citation type="submission" date="2022-07" db="EMBL/GenBank/DDBJ databases">
        <authorList>
            <person name="Wu T."/>
        </authorList>
    </citation>
    <scope>NUCLEOTIDE SEQUENCE</scope>
    <source>
        <strain evidence="1">SD-1</strain>
        <plasmid evidence="1">unnamed3</plasmid>
    </source>
</reference>
<keyword evidence="1" id="KW-0614">Plasmid</keyword>
<gene>
    <name evidence="1" type="ORF">NL394_23235</name>
</gene>
<keyword evidence="2" id="KW-1185">Reference proteome</keyword>
<organism evidence="1 2">
    <name type="scientific">Paenarthrobacter ureafaciens</name>
    <dbReference type="NCBI Taxonomy" id="37931"/>
    <lineage>
        <taxon>Bacteria</taxon>
        <taxon>Bacillati</taxon>
        <taxon>Actinomycetota</taxon>
        <taxon>Actinomycetes</taxon>
        <taxon>Micrococcales</taxon>
        <taxon>Micrococcaceae</taxon>
        <taxon>Paenarthrobacter</taxon>
    </lineage>
</organism>
<dbReference type="AlphaFoldDB" id="A0AAX3EQ08"/>
<evidence type="ECO:0000313" key="1">
    <source>
        <dbReference type="EMBL" id="UYW00062.1"/>
    </source>
</evidence>
<evidence type="ECO:0000313" key="2">
    <source>
        <dbReference type="Proteomes" id="UP001163293"/>
    </source>
</evidence>
<dbReference type="EMBL" id="CP101188">
    <property type="protein sequence ID" value="UYW00062.1"/>
    <property type="molecule type" value="Genomic_DNA"/>
</dbReference>
<name>A0AAX3EQ08_PAEUR</name>
<dbReference type="Proteomes" id="UP001163293">
    <property type="component" value="Plasmid unnamed3"/>
</dbReference>
<sequence>MTLPIWESLVAETQFASDLALAGLRRLCSVPTAPDLFPWGSKDQNYALHVGMHSYSSGLERLCKLAIACNGYAVAGEFPRLRDYSHKIGNLLNAVEKLPLPQSGPRVAPRKMGYLVRPLDALDPDVTNMVERFANGAGRYEHLDSLWNDDTEVSTYKEWSALAARASVSEDVRRLISIKERAADAIQSELVDNGLLWTSQRVIQDLALDLYKPSVGVVMSLFRKVRWVSASLDVATYYTRPELPLLGEVVSRIFIHTSADFFNYHIARIGDEETVGEELEAAHERIRLREAESDDEGPLAP</sequence>
<dbReference type="RefSeq" id="WP_069695458.1">
    <property type="nucleotide sequence ID" value="NZ_CP101182.1"/>
</dbReference>
<protein>
    <submittedName>
        <fullName evidence="1">Uncharacterized protein</fullName>
    </submittedName>
</protein>